<dbReference type="RefSeq" id="XP_027608076.1">
    <property type="nucleotide sequence ID" value="XM_027752275.1"/>
</dbReference>
<name>A0A401G4S2_9APHY</name>
<protein>
    <submittedName>
        <fullName evidence="1">Uncharacterized protein</fullName>
    </submittedName>
</protein>
<dbReference type="OrthoDB" id="5424209at2759"/>
<organism evidence="1 2">
    <name type="scientific">Sparassis crispa</name>
    <dbReference type="NCBI Taxonomy" id="139825"/>
    <lineage>
        <taxon>Eukaryota</taxon>
        <taxon>Fungi</taxon>
        <taxon>Dikarya</taxon>
        <taxon>Basidiomycota</taxon>
        <taxon>Agaricomycotina</taxon>
        <taxon>Agaricomycetes</taxon>
        <taxon>Polyporales</taxon>
        <taxon>Sparassidaceae</taxon>
        <taxon>Sparassis</taxon>
    </lineage>
</organism>
<evidence type="ECO:0000313" key="1">
    <source>
        <dbReference type="EMBL" id="GBE77163.1"/>
    </source>
</evidence>
<reference evidence="1 2" key="1">
    <citation type="journal article" date="2018" name="Sci. Rep.">
        <title>Genome sequence of the cauliflower mushroom Sparassis crispa (Hanabiratake) and its association with beneficial usage.</title>
        <authorList>
            <person name="Kiyama R."/>
            <person name="Furutani Y."/>
            <person name="Kawaguchi K."/>
            <person name="Nakanishi T."/>
        </authorList>
    </citation>
    <scope>NUCLEOTIDE SEQUENCE [LARGE SCALE GENOMIC DNA]</scope>
</reference>
<dbReference type="Proteomes" id="UP000287166">
    <property type="component" value="Unassembled WGS sequence"/>
</dbReference>
<evidence type="ECO:0000313" key="2">
    <source>
        <dbReference type="Proteomes" id="UP000287166"/>
    </source>
</evidence>
<dbReference type="InParanoid" id="A0A401G4S2"/>
<dbReference type="STRING" id="139825.A0A401G4S2"/>
<accession>A0A401G4S2</accession>
<gene>
    <name evidence="1" type="ORF">SCP_0100350</name>
</gene>
<dbReference type="AlphaFoldDB" id="A0A401G4S2"/>
<keyword evidence="2" id="KW-1185">Reference proteome</keyword>
<dbReference type="GeneID" id="38774080"/>
<comment type="caution">
    <text evidence="1">The sequence shown here is derived from an EMBL/GenBank/DDBJ whole genome shotgun (WGS) entry which is preliminary data.</text>
</comment>
<proteinExistence type="predicted"/>
<dbReference type="EMBL" id="BFAD01000001">
    <property type="protein sequence ID" value="GBE77163.1"/>
    <property type="molecule type" value="Genomic_DNA"/>
</dbReference>
<sequence length="105" mass="11343">MSTLCTAFTEFPHHHFVTTRVAVAATNDPNSLPTIRASLSGYTVPAAVLTAPYPPSPVEAKYFYYGIPSQPPLVTRSSANVWVKPTGPEAYFDPKESSPIGLHPL</sequence>